<gene>
    <name evidence="2" type="primary">S13</name>
</gene>
<protein>
    <submittedName>
        <fullName evidence="2">Membrane protein S13</fullName>
    </submittedName>
</protein>
<feature type="transmembrane region" description="Helical" evidence="1">
    <location>
        <begin position="248"/>
        <end position="270"/>
    </location>
</feature>
<accession>G8XT34</accession>
<reference evidence="2" key="1">
    <citation type="submission" date="2011-12" db="EMBL/GenBank/DDBJ databases">
        <title>Comparative genomics of primate cytomegaloviruses.</title>
        <authorList>
            <person name="Davison A.J."/>
            <person name="Holton M."/>
            <person name="Dolan A."/>
            <person name="Dargan D.J."/>
            <person name="Gatherer D."/>
            <person name="Hayward G.S."/>
        </authorList>
    </citation>
    <scope>NUCLEOTIDE SEQUENCE [LARGE SCALE GENOMIC DNA]</scope>
    <source>
        <strain evidence="2">SqSHV</strain>
    </source>
</reference>
<name>G8XT34_9BETA</name>
<sequence length="280" mass="33103">MKMTSRDITIWVTLALIYRIQSLPLPTSVKEAFGPQRPTYEEYLQICSTSSDKVLRSALTRLSIEDDTLDREQRNEIRQTCGSSCFGRCGQDLMETQCTISGNDMVARFWFRGVSDVFVTSAYIQMGGGRNVRDLRKRLRKQQIQEDMYVLEMDDVIEDLSDITVSFVYIEVQMCFGCEQWYKCQLSTKVSWWPFDYNVKDVLRLWMEGRYVAYVWTYMFLLSRILLFTYVLANLYNIVDWLLRRSKVFVLFVGGVFFLLFFLFICPLYEMRLVNDWLSV</sequence>
<keyword evidence="1" id="KW-0812">Transmembrane</keyword>
<dbReference type="EMBL" id="FJ483967">
    <property type="protein sequence ID" value="AEV80985.1"/>
    <property type="molecule type" value="Genomic_DNA"/>
</dbReference>
<dbReference type="RefSeq" id="YP_004940292.1">
    <property type="nucleotide sequence ID" value="NC_016448.1"/>
</dbReference>
<keyword evidence="1" id="KW-0472">Membrane</keyword>
<keyword evidence="3" id="KW-1185">Reference proteome</keyword>
<evidence type="ECO:0000313" key="3">
    <source>
        <dbReference type="Proteomes" id="UP000097892"/>
    </source>
</evidence>
<evidence type="ECO:0000256" key="1">
    <source>
        <dbReference type="SAM" id="Phobius"/>
    </source>
</evidence>
<evidence type="ECO:0000313" key="2">
    <source>
        <dbReference type="EMBL" id="AEV80985.1"/>
    </source>
</evidence>
<dbReference type="Proteomes" id="UP000097892">
    <property type="component" value="Segment"/>
</dbReference>
<keyword evidence="1" id="KW-1133">Transmembrane helix</keyword>
<organism evidence="2 3">
    <name type="scientific">Saimiriine betaherpesvirus 4</name>
    <dbReference type="NCBI Taxonomy" id="1535247"/>
    <lineage>
        <taxon>Viruses</taxon>
        <taxon>Duplodnaviria</taxon>
        <taxon>Heunggongvirae</taxon>
        <taxon>Peploviricota</taxon>
        <taxon>Herviviricetes</taxon>
        <taxon>Herpesvirales</taxon>
        <taxon>Orthoherpesviridae</taxon>
        <taxon>Betaherpesvirinae</taxon>
        <taxon>Cytomegalovirus</taxon>
        <taxon>Cytomegalovirus saimiriinebeta4</taxon>
    </lineage>
</organism>
<proteinExistence type="predicted"/>
<feature type="transmembrane region" description="Helical" evidence="1">
    <location>
        <begin position="211"/>
        <end position="236"/>
    </location>
</feature>
<dbReference type="OrthoDB" id="37531at10239"/>
<dbReference type="KEGG" id="vg:11464351"/>
<dbReference type="GeneID" id="11464351"/>